<accession>A0A2R5EQE7</accession>
<sequence>MREMAAQARILNARQQQNGMKDHLTEQIGGGLFIALFALDTSLPGIDAIPCISLFAILF</sequence>
<evidence type="ECO:0000313" key="1">
    <source>
        <dbReference type="EMBL" id="GBG05624.1"/>
    </source>
</evidence>
<comment type="caution">
    <text evidence="1">The sequence shown here is derived from an EMBL/GenBank/DDBJ whole genome shotgun (WGS) entry which is preliminary data.</text>
</comment>
<name>A0A2R5EQE7_9BACL</name>
<protein>
    <submittedName>
        <fullName evidence="1">Uncharacterized protein</fullName>
    </submittedName>
</protein>
<dbReference type="Proteomes" id="UP000245202">
    <property type="component" value="Unassembled WGS sequence"/>
</dbReference>
<dbReference type="AlphaFoldDB" id="A0A2R5EQE7"/>
<dbReference type="EMBL" id="BDQX01000011">
    <property type="protein sequence ID" value="GBG05624.1"/>
    <property type="molecule type" value="Genomic_DNA"/>
</dbReference>
<reference evidence="1 2" key="1">
    <citation type="submission" date="2017-08" db="EMBL/GenBank/DDBJ databases">
        <title>Substantial Increase in Enzyme Production by Combined Drug-Resistance Mutations in Paenibacillus agaridevorans.</title>
        <authorList>
            <person name="Tanaka Y."/>
            <person name="Funane K."/>
            <person name="Hosaka T."/>
            <person name="Shiwa Y."/>
            <person name="Fujita N."/>
            <person name="Miyazaki T."/>
            <person name="Yoshikawa H."/>
            <person name="Murakami K."/>
            <person name="Kasahara K."/>
            <person name="Inaoka T."/>
            <person name="Hiraga Y."/>
            <person name="Ochi K."/>
        </authorList>
    </citation>
    <scope>NUCLEOTIDE SEQUENCE [LARGE SCALE GENOMIC DNA]</scope>
    <source>
        <strain evidence="1 2">T-3040</strain>
    </source>
</reference>
<proteinExistence type="predicted"/>
<organism evidence="1 2">
    <name type="scientific">Paenibacillus agaridevorans</name>
    <dbReference type="NCBI Taxonomy" id="171404"/>
    <lineage>
        <taxon>Bacteria</taxon>
        <taxon>Bacillati</taxon>
        <taxon>Bacillota</taxon>
        <taxon>Bacilli</taxon>
        <taxon>Bacillales</taxon>
        <taxon>Paenibacillaceae</taxon>
        <taxon>Paenibacillus</taxon>
    </lineage>
</organism>
<evidence type="ECO:0000313" key="2">
    <source>
        <dbReference type="Proteomes" id="UP000245202"/>
    </source>
</evidence>
<gene>
    <name evidence="1" type="ORF">PAT3040_00108</name>
</gene>
<keyword evidence="2" id="KW-1185">Reference proteome</keyword>